<dbReference type="PROSITE" id="PS00375">
    <property type="entry name" value="UDPGT"/>
    <property type="match status" value="1"/>
</dbReference>
<keyword evidence="5" id="KW-0732">Signal</keyword>
<feature type="transmembrane region" description="Helical" evidence="4">
    <location>
        <begin position="501"/>
        <end position="525"/>
    </location>
</feature>
<dbReference type="InterPro" id="IPR050271">
    <property type="entry name" value="UDP-glycosyltransferase"/>
</dbReference>
<feature type="chain" id="PRO_5008265390" evidence="5">
    <location>
        <begin position="19"/>
        <end position="807"/>
    </location>
</feature>
<evidence type="ECO:0000256" key="2">
    <source>
        <dbReference type="ARBA" id="ARBA00022676"/>
    </source>
</evidence>
<dbReference type="CDD" id="cd03784">
    <property type="entry name" value="GT1_Gtf-like"/>
    <property type="match status" value="1"/>
</dbReference>
<dbReference type="FunCoup" id="A0A194RRD0">
    <property type="interactions" value="193"/>
</dbReference>
<dbReference type="InterPro" id="IPR002213">
    <property type="entry name" value="UDP_glucos_trans"/>
</dbReference>
<dbReference type="InterPro" id="IPR035595">
    <property type="entry name" value="UDP_glycos_trans_CS"/>
</dbReference>
<dbReference type="PANTHER" id="PTHR48043:SF114">
    <property type="entry name" value="IP04436P-RELATED"/>
    <property type="match status" value="1"/>
</dbReference>
<evidence type="ECO:0000256" key="5">
    <source>
        <dbReference type="SAM" id="SignalP"/>
    </source>
</evidence>
<dbReference type="PANTHER" id="PTHR48043">
    <property type="entry name" value="EG:EG0003.4 PROTEIN-RELATED"/>
    <property type="match status" value="1"/>
</dbReference>
<dbReference type="Proteomes" id="UP000053240">
    <property type="component" value="Unassembled WGS sequence"/>
</dbReference>
<gene>
    <name evidence="6" type="ORF">RR48_07497</name>
</gene>
<evidence type="ECO:0000256" key="3">
    <source>
        <dbReference type="ARBA" id="ARBA00022679"/>
    </source>
</evidence>
<dbReference type="FunFam" id="3.40.50.2000:FF:000050">
    <property type="entry name" value="UDP-glucuronosyltransferase"/>
    <property type="match status" value="1"/>
</dbReference>
<reference evidence="6 7" key="1">
    <citation type="journal article" date="2015" name="Nat. Commun.">
        <title>Outbred genome sequencing and CRISPR/Cas9 gene editing in butterflies.</title>
        <authorList>
            <person name="Li X."/>
            <person name="Fan D."/>
            <person name="Zhang W."/>
            <person name="Liu G."/>
            <person name="Zhang L."/>
            <person name="Zhao L."/>
            <person name="Fang X."/>
            <person name="Chen L."/>
            <person name="Dong Y."/>
            <person name="Chen Y."/>
            <person name="Ding Y."/>
            <person name="Zhao R."/>
            <person name="Feng M."/>
            <person name="Zhu Y."/>
            <person name="Feng Y."/>
            <person name="Jiang X."/>
            <person name="Zhu D."/>
            <person name="Xiang H."/>
            <person name="Feng X."/>
            <person name="Li S."/>
            <person name="Wang J."/>
            <person name="Zhang G."/>
            <person name="Kronforst M.R."/>
            <person name="Wang W."/>
        </authorList>
    </citation>
    <scope>NUCLEOTIDE SEQUENCE [LARGE SCALE GENOMIC DNA]</scope>
    <source>
        <strain evidence="6">Ya'a_city_454_Pm</strain>
        <tissue evidence="6">Whole body</tissue>
    </source>
</reference>
<keyword evidence="4" id="KW-1133">Transmembrane helix</keyword>
<protein>
    <submittedName>
        <fullName evidence="6">UDP-glucuronosyltransferase 2B2</fullName>
    </submittedName>
</protein>
<dbReference type="InParanoid" id="A0A194RRD0"/>
<sequence>MNLLFTFLIIVIVNSASCLNILGIFPYQGKSHFFVHRVFLRELAKRGHNVTIISHFPEKEPPKNYHDISLAGSIKILEDDMPVHRSYMTVLQVGVFLTTSGKENCEVMLANKDVQNMIKQKPKYDVVVVEVFNSDCALGIAYKLNAPVVGITSHILMPWHYNRLGIPYNPSYVSFHFLEGGTKPTLVQRLERVVFDAYFKMLYYFVSQRNDQNTLARYFDDIPPLEDLAREMKFLLLYHNFILTGSKLFPANVIEIGGYHVQESKPLTGDLEKFFDAAEHGVIYISFGSVIKSSTMPRDKLEAVLGAVKELPQRFVWKWEDKTLLLDKNKLYLADWLPQVDILGHPKTVAFLSHGGMGGTTEAIHFGVPVVAMPVLGDQPSNAAAVEESGLGVQLQVRDLTKENLVAAFKKVLDPKFRANVKLLSKAWHDRPMAPLNCQPKQKMTLFRANVKLLSKAWHDRPMAPLNTAIYWTEFAARYSNFTYRTAAADVPLYQYLNLDIVLVFTTLLILLLATLKVIVSLCCGSRRKEVPSNKASASCLGRCDLPKHRCLTKDDIKTGPVPKHMGWHYTAKDAPEHQSKPFTTSIDLAIRNKASASCLGRCDLPKHRCLTKDDIKTGPVPKHMGWHYTAKDAPEHQLRCGWRPGHISCSVLKKIERHNCMKNGECTSCIATCSKPSCMKPCCFVPKCAPVCPSATSCCKTPCGQPLIRVVRHGGQYNICTKPSKISNAPSGPYPLKYVLNTSPDDKDNENAKVKYSVEAKFNDYLFDYTSSQSSFVLDFSPPNQKCFKACPKKSISCMLCDTYKC</sequence>
<dbReference type="AlphaFoldDB" id="A0A194RRD0"/>
<keyword evidence="3 6" id="KW-0808">Transferase</keyword>
<proteinExistence type="inferred from homology"/>
<comment type="similarity">
    <text evidence="1">Belongs to the UDP-glycosyltransferase family.</text>
</comment>
<dbReference type="Gene3D" id="3.40.50.2000">
    <property type="entry name" value="Glycogen Phosphorylase B"/>
    <property type="match status" value="1"/>
</dbReference>
<evidence type="ECO:0000256" key="4">
    <source>
        <dbReference type="SAM" id="Phobius"/>
    </source>
</evidence>
<evidence type="ECO:0000313" key="6">
    <source>
        <dbReference type="EMBL" id="KPJ20032.1"/>
    </source>
</evidence>
<dbReference type="SUPFAM" id="SSF53756">
    <property type="entry name" value="UDP-Glycosyltransferase/glycogen phosphorylase"/>
    <property type="match status" value="1"/>
</dbReference>
<dbReference type="GO" id="GO:0008194">
    <property type="term" value="F:UDP-glycosyltransferase activity"/>
    <property type="evidence" value="ECO:0007669"/>
    <property type="project" value="InterPro"/>
</dbReference>
<keyword evidence="7" id="KW-1185">Reference proteome</keyword>
<feature type="signal peptide" evidence="5">
    <location>
        <begin position="1"/>
        <end position="18"/>
    </location>
</feature>
<accession>A0A194RRD0</accession>
<evidence type="ECO:0000256" key="1">
    <source>
        <dbReference type="ARBA" id="ARBA00009995"/>
    </source>
</evidence>
<evidence type="ECO:0000313" key="7">
    <source>
        <dbReference type="Proteomes" id="UP000053240"/>
    </source>
</evidence>
<name>A0A194RRD0_PAPMA</name>
<dbReference type="EMBL" id="KQ459765">
    <property type="protein sequence ID" value="KPJ20032.1"/>
    <property type="molecule type" value="Genomic_DNA"/>
</dbReference>
<organism evidence="6 7">
    <name type="scientific">Papilio machaon</name>
    <name type="common">Old World swallowtail butterfly</name>
    <dbReference type="NCBI Taxonomy" id="76193"/>
    <lineage>
        <taxon>Eukaryota</taxon>
        <taxon>Metazoa</taxon>
        <taxon>Ecdysozoa</taxon>
        <taxon>Arthropoda</taxon>
        <taxon>Hexapoda</taxon>
        <taxon>Insecta</taxon>
        <taxon>Pterygota</taxon>
        <taxon>Neoptera</taxon>
        <taxon>Endopterygota</taxon>
        <taxon>Lepidoptera</taxon>
        <taxon>Glossata</taxon>
        <taxon>Ditrysia</taxon>
        <taxon>Papilionoidea</taxon>
        <taxon>Papilionidae</taxon>
        <taxon>Papilioninae</taxon>
        <taxon>Papilio</taxon>
    </lineage>
</organism>
<dbReference type="Pfam" id="PF00201">
    <property type="entry name" value="UDPGT"/>
    <property type="match status" value="2"/>
</dbReference>
<keyword evidence="2" id="KW-0328">Glycosyltransferase</keyword>
<keyword evidence="4" id="KW-0472">Membrane</keyword>
<keyword evidence="4" id="KW-0812">Transmembrane</keyword>